<dbReference type="AlphaFoldDB" id="A0A6J5YAP4"/>
<dbReference type="PIRSF" id="PIRSF000804">
    <property type="entry name" value="DNA_pol_III_b"/>
    <property type="match status" value="1"/>
</dbReference>
<evidence type="ECO:0000256" key="1">
    <source>
        <dbReference type="ARBA" id="ARBA00004496"/>
    </source>
</evidence>
<dbReference type="PANTHER" id="PTHR30478:SF0">
    <property type="entry name" value="BETA SLIDING CLAMP"/>
    <property type="match status" value="1"/>
</dbReference>
<dbReference type="CDD" id="cd00140">
    <property type="entry name" value="beta_clamp"/>
    <property type="match status" value="1"/>
</dbReference>
<evidence type="ECO:0000313" key="13">
    <source>
        <dbReference type="EMBL" id="CAB4944524.1"/>
    </source>
</evidence>
<keyword evidence="5" id="KW-0548">Nucleotidyltransferase</keyword>
<dbReference type="InterPro" id="IPR001001">
    <property type="entry name" value="DNA_polIII_beta"/>
</dbReference>
<keyword evidence="7" id="KW-0239">DNA-directed DNA polymerase</keyword>
<evidence type="ECO:0000256" key="8">
    <source>
        <dbReference type="ARBA" id="ARBA00023125"/>
    </source>
</evidence>
<keyword evidence="3" id="KW-0963">Cytoplasm</keyword>
<name>A0A6J5YAP4_9ZZZZ</name>
<accession>A0A6J5YAP4</accession>
<dbReference type="InterPro" id="IPR022635">
    <property type="entry name" value="DNA_polIII_beta_C"/>
</dbReference>
<evidence type="ECO:0000256" key="4">
    <source>
        <dbReference type="ARBA" id="ARBA00022679"/>
    </source>
</evidence>
<dbReference type="GO" id="GO:0009360">
    <property type="term" value="C:DNA polymerase III complex"/>
    <property type="evidence" value="ECO:0007669"/>
    <property type="project" value="InterPro"/>
</dbReference>
<dbReference type="Gene3D" id="3.10.150.10">
    <property type="entry name" value="DNA Polymerase III, subunit A, domain 2"/>
    <property type="match status" value="1"/>
</dbReference>
<protein>
    <submittedName>
        <fullName evidence="12">Unannotated protein</fullName>
    </submittedName>
</protein>
<dbReference type="GO" id="GO:0003887">
    <property type="term" value="F:DNA-directed DNA polymerase activity"/>
    <property type="evidence" value="ECO:0007669"/>
    <property type="project" value="UniProtKB-KW"/>
</dbReference>
<reference evidence="12" key="1">
    <citation type="submission" date="2020-05" db="EMBL/GenBank/DDBJ databases">
        <authorList>
            <person name="Chiriac C."/>
            <person name="Salcher M."/>
            <person name="Ghai R."/>
            <person name="Kavagutti S V."/>
        </authorList>
    </citation>
    <scope>NUCLEOTIDE SEQUENCE</scope>
</reference>
<evidence type="ECO:0000259" key="11">
    <source>
        <dbReference type="Pfam" id="PF02768"/>
    </source>
</evidence>
<evidence type="ECO:0000259" key="10">
    <source>
        <dbReference type="Pfam" id="PF02767"/>
    </source>
</evidence>
<evidence type="ECO:0000313" key="12">
    <source>
        <dbReference type="EMBL" id="CAB4323250.1"/>
    </source>
</evidence>
<dbReference type="GO" id="GO:0003677">
    <property type="term" value="F:DNA binding"/>
    <property type="evidence" value="ECO:0007669"/>
    <property type="project" value="UniProtKB-KW"/>
</dbReference>
<dbReference type="PANTHER" id="PTHR30478">
    <property type="entry name" value="DNA POLYMERASE III SUBUNIT BETA"/>
    <property type="match status" value="1"/>
</dbReference>
<feature type="domain" description="DNA polymerase III beta sliding clamp central" evidence="10">
    <location>
        <begin position="100"/>
        <end position="211"/>
    </location>
</feature>
<organism evidence="12">
    <name type="scientific">freshwater metagenome</name>
    <dbReference type="NCBI Taxonomy" id="449393"/>
    <lineage>
        <taxon>unclassified sequences</taxon>
        <taxon>metagenomes</taxon>
        <taxon>ecological metagenomes</taxon>
    </lineage>
</organism>
<evidence type="ECO:0000256" key="7">
    <source>
        <dbReference type="ARBA" id="ARBA00022932"/>
    </source>
</evidence>
<dbReference type="InterPro" id="IPR022634">
    <property type="entry name" value="DNA_polIII_beta_N"/>
</dbReference>
<feature type="domain" description="DNA polymerase III beta sliding clamp C-terminal" evidence="11">
    <location>
        <begin position="215"/>
        <end position="334"/>
    </location>
</feature>
<dbReference type="InterPro" id="IPR022637">
    <property type="entry name" value="DNA_polIII_beta_cen"/>
</dbReference>
<gene>
    <name evidence="12" type="ORF">UFOPK1392_01001</name>
    <name evidence="13" type="ORF">UFOPK3733_01497</name>
</gene>
<dbReference type="GO" id="GO:0008408">
    <property type="term" value="F:3'-5' exonuclease activity"/>
    <property type="evidence" value="ECO:0007669"/>
    <property type="project" value="InterPro"/>
</dbReference>
<dbReference type="SUPFAM" id="SSF55979">
    <property type="entry name" value="DNA clamp"/>
    <property type="match status" value="3"/>
</dbReference>
<proteinExistence type="inferred from homology"/>
<evidence type="ECO:0000256" key="5">
    <source>
        <dbReference type="ARBA" id="ARBA00022695"/>
    </source>
</evidence>
<dbReference type="EMBL" id="CAFBNC010000083">
    <property type="protein sequence ID" value="CAB4944524.1"/>
    <property type="molecule type" value="Genomic_DNA"/>
</dbReference>
<comment type="subcellular location">
    <subcellularLocation>
        <location evidence="1">Cytoplasm</location>
    </subcellularLocation>
</comment>
<dbReference type="Pfam" id="PF00712">
    <property type="entry name" value="DNA_pol3_beta"/>
    <property type="match status" value="1"/>
</dbReference>
<dbReference type="GO" id="GO:0006271">
    <property type="term" value="P:DNA strand elongation involved in DNA replication"/>
    <property type="evidence" value="ECO:0007669"/>
    <property type="project" value="TreeGrafter"/>
</dbReference>
<dbReference type="NCBIfam" id="TIGR00663">
    <property type="entry name" value="dnan"/>
    <property type="match status" value="1"/>
</dbReference>
<keyword evidence="8" id="KW-0238">DNA-binding</keyword>
<keyword evidence="6" id="KW-0235">DNA replication</keyword>
<sequence>MLSGLRLDLKGDQLQVTGSDLDLTIAVRAAVSGERDGTAIVQAKLLTDIIRNLSSGAVTVEVDDEEARISSGRSAFAVRTIAAHEFPQLPEPAENSVVIDAALLSDALRQVVSAASTDESRPVLTGVLMAAEGTGLRLAATDSYRLAVRDLPGTSVLAEGQQVLVPSMALKELGRLLSTAEVVTLRLGERDVTFDVDDARLTSRLIVGDFPPNYRSLIPNTHPNRLTVGRESLIEALRRVRLLAKDATPVRMALRADGVDLLVSSPELGQAREEIDARHEGEELTVAFNPEYLMAGLDVMPGDEVILETVHPQKPALLRSSETPDFLYLLMPVRVP</sequence>
<evidence type="ECO:0000256" key="2">
    <source>
        <dbReference type="ARBA" id="ARBA00010752"/>
    </source>
</evidence>
<evidence type="ECO:0000259" key="9">
    <source>
        <dbReference type="Pfam" id="PF00712"/>
    </source>
</evidence>
<evidence type="ECO:0000256" key="6">
    <source>
        <dbReference type="ARBA" id="ARBA00022705"/>
    </source>
</evidence>
<dbReference type="Gene3D" id="3.70.10.10">
    <property type="match status" value="1"/>
</dbReference>
<keyword evidence="4" id="KW-0808">Transferase</keyword>
<evidence type="ECO:0000256" key="3">
    <source>
        <dbReference type="ARBA" id="ARBA00022490"/>
    </source>
</evidence>
<dbReference type="GO" id="GO:0005737">
    <property type="term" value="C:cytoplasm"/>
    <property type="evidence" value="ECO:0007669"/>
    <property type="project" value="UniProtKB-SubCell"/>
</dbReference>
<comment type="similarity">
    <text evidence="2">Belongs to the beta sliding clamp family.</text>
</comment>
<dbReference type="SMART" id="SM00480">
    <property type="entry name" value="POL3Bc"/>
    <property type="match status" value="1"/>
</dbReference>
<feature type="domain" description="DNA polymerase III beta sliding clamp N-terminal" evidence="9">
    <location>
        <begin position="2"/>
        <end position="90"/>
    </location>
</feature>
<dbReference type="InterPro" id="IPR046938">
    <property type="entry name" value="DNA_clamp_sf"/>
</dbReference>
<dbReference type="Pfam" id="PF02767">
    <property type="entry name" value="DNA_pol3_beta_2"/>
    <property type="match status" value="1"/>
</dbReference>
<dbReference type="Pfam" id="PF02768">
    <property type="entry name" value="DNA_pol3_beta_3"/>
    <property type="match status" value="1"/>
</dbReference>
<dbReference type="EMBL" id="CAEMXZ010000034">
    <property type="protein sequence ID" value="CAB4323250.1"/>
    <property type="molecule type" value="Genomic_DNA"/>
</dbReference>